<evidence type="ECO:0000313" key="2">
    <source>
        <dbReference type="EMBL" id="STZ68588.1"/>
    </source>
</evidence>
<evidence type="ECO:0000259" key="1">
    <source>
        <dbReference type="Pfam" id="PF00857"/>
    </source>
</evidence>
<dbReference type="PANTHER" id="PTHR14119">
    <property type="entry name" value="HYDROLASE"/>
    <property type="match status" value="1"/>
</dbReference>
<dbReference type="Proteomes" id="UP000254927">
    <property type="component" value="Unassembled WGS sequence"/>
</dbReference>
<dbReference type="InterPro" id="IPR036380">
    <property type="entry name" value="Isochorismatase-like_sf"/>
</dbReference>
<dbReference type="InterPro" id="IPR050993">
    <property type="entry name" value="Isochorismatase_domain"/>
</dbReference>
<dbReference type="InterPro" id="IPR000868">
    <property type="entry name" value="Isochorismatase-like_dom"/>
</dbReference>
<dbReference type="Pfam" id="PF00857">
    <property type="entry name" value="Isochorismatase"/>
    <property type="match status" value="1"/>
</dbReference>
<name>A0A378U045_NEIEL</name>
<gene>
    <name evidence="2" type="primary">ycaC</name>
    <name evidence="2" type="ORF">NCTC10660_02115</name>
</gene>
<dbReference type="PANTHER" id="PTHR14119:SF3">
    <property type="entry name" value="ISOCHORISMATASE DOMAIN-CONTAINING PROTEIN 2"/>
    <property type="match status" value="1"/>
</dbReference>
<protein>
    <submittedName>
        <fullName evidence="2">Isochorismatase family</fullName>
    </submittedName>
</protein>
<dbReference type="SUPFAM" id="SSF52499">
    <property type="entry name" value="Isochorismatase-like hydrolases"/>
    <property type="match status" value="1"/>
</dbReference>
<dbReference type="EMBL" id="UGQW01000002">
    <property type="protein sequence ID" value="STZ68588.1"/>
    <property type="molecule type" value="Genomic_DNA"/>
</dbReference>
<organism evidence="2 3">
    <name type="scientific">Neisseria elongata</name>
    <dbReference type="NCBI Taxonomy" id="495"/>
    <lineage>
        <taxon>Bacteria</taxon>
        <taxon>Pseudomonadati</taxon>
        <taxon>Pseudomonadota</taxon>
        <taxon>Betaproteobacteria</taxon>
        <taxon>Neisseriales</taxon>
        <taxon>Neisseriaceae</taxon>
        <taxon>Neisseria</taxon>
    </lineage>
</organism>
<feature type="domain" description="Isochorismatase-like" evidence="1">
    <location>
        <begin position="8"/>
        <end position="154"/>
    </location>
</feature>
<dbReference type="Gene3D" id="3.40.50.850">
    <property type="entry name" value="Isochorismatase-like"/>
    <property type="match status" value="1"/>
</dbReference>
<reference evidence="2 3" key="1">
    <citation type="submission" date="2018-06" db="EMBL/GenBank/DDBJ databases">
        <authorList>
            <consortium name="Pathogen Informatics"/>
            <person name="Doyle S."/>
        </authorList>
    </citation>
    <scope>NUCLEOTIDE SEQUENCE [LARGE SCALE GENOMIC DNA]</scope>
    <source>
        <strain evidence="2 3">NCTC10660</strain>
    </source>
</reference>
<dbReference type="AlphaFoldDB" id="A0A378U045"/>
<evidence type="ECO:0000313" key="3">
    <source>
        <dbReference type="Proteomes" id="UP000254927"/>
    </source>
</evidence>
<proteinExistence type="predicted"/>
<sequence>MTLRTDNTACLIVDIQERLTPALHEAERFTAACTLLIQGLHALGIPMMATEQYPQGLGTTLPEIKSLLQDTPFVEKTRFSAVLSETEDFIRRHNTQNIVLIGAETHICMLQTALDLRAQGLNVYIPAECAASRNPANKANGLEQMRAAGATVGNGESLLFTLLRDAKHPAFKTISKLVR</sequence>
<accession>A0A378U045</accession>